<name>A0A1B3Z8T9_9SPHN</name>
<reference evidence="4 5" key="1">
    <citation type="submission" date="2016-01" db="EMBL/GenBank/DDBJ databases">
        <title>Complete genome and mega plasmid sequence of Sphingomonas panacis DCY99 elicits systemic resistance in rice to Xanthomonas oryzae.</title>
        <authorList>
            <person name="Kim Y.J."/>
            <person name="Yang D.C."/>
            <person name="Sing P."/>
        </authorList>
    </citation>
    <scope>NUCLEOTIDE SEQUENCE [LARGE SCALE GENOMIC DNA]</scope>
    <source>
        <strain evidence="4 5">DCY99</strain>
    </source>
</reference>
<dbReference type="SUPFAM" id="SSF53474">
    <property type="entry name" value="alpha/beta-Hydrolases"/>
    <property type="match status" value="1"/>
</dbReference>
<dbReference type="Pfam" id="PF20434">
    <property type="entry name" value="BD-FAE"/>
    <property type="match status" value="1"/>
</dbReference>
<dbReference type="AlphaFoldDB" id="A0A1B3Z8T9"/>
<dbReference type="GO" id="GO:0045493">
    <property type="term" value="P:xylan catabolic process"/>
    <property type="evidence" value="ECO:0007669"/>
    <property type="project" value="UniProtKB-KW"/>
</dbReference>
<dbReference type="OrthoDB" id="9771666at2"/>
<organism evidence="4 5">
    <name type="scientific">Sphingomonas panacis</name>
    <dbReference type="NCBI Taxonomy" id="1560345"/>
    <lineage>
        <taxon>Bacteria</taxon>
        <taxon>Pseudomonadati</taxon>
        <taxon>Pseudomonadota</taxon>
        <taxon>Alphaproteobacteria</taxon>
        <taxon>Sphingomonadales</taxon>
        <taxon>Sphingomonadaceae</taxon>
        <taxon>Sphingomonas</taxon>
    </lineage>
</organism>
<dbReference type="Gene3D" id="3.40.50.1820">
    <property type="entry name" value="alpha/beta hydrolase"/>
    <property type="match status" value="1"/>
</dbReference>
<dbReference type="STRING" id="1560345.AWL63_07560"/>
<accession>A0A1B3Z8T9</accession>
<keyword evidence="4" id="KW-0858">Xylan degradation</keyword>
<keyword evidence="1 4" id="KW-0378">Hydrolase</keyword>
<keyword evidence="4" id="KW-0326">Glycosidase</keyword>
<dbReference type="PANTHER" id="PTHR48081:SF6">
    <property type="entry name" value="PEPTIDASE S9 PROLYL OLIGOPEPTIDASE CATALYTIC DOMAIN-CONTAINING PROTEIN"/>
    <property type="match status" value="1"/>
</dbReference>
<dbReference type="EMBL" id="CP014168">
    <property type="protein sequence ID" value="AOH83843.1"/>
    <property type="molecule type" value="Genomic_DNA"/>
</dbReference>
<dbReference type="InterPro" id="IPR050300">
    <property type="entry name" value="GDXG_lipolytic_enzyme"/>
</dbReference>
<feature type="domain" description="BD-FAE-like" evidence="3">
    <location>
        <begin position="69"/>
        <end position="165"/>
    </location>
</feature>
<dbReference type="Proteomes" id="UP000094256">
    <property type="component" value="Chromosome"/>
</dbReference>
<dbReference type="KEGG" id="span:AWL63_07560"/>
<evidence type="ECO:0000259" key="3">
    <source>
        <dbReference type="Pfam" id="PF20434"/>
    </source>
</evidence>
<feature type="signal peptide" evidence="2">
    <location>
        <begin position="1"/>
        <end position="18"/>
    </location>
</feature>
<evidence type="ECO:0000256" key="2">
    <source>
        <dbReference type="SAM" id="SignalP"/>
    </source>
</evidence>
<dbReference type="GO" id="GO:0016798">
    <property type="term" value="F:hydrolase activity, acting on glycosyl bonds"/>
    <property type="evidence" value="ECO:0007669"/>
    <property type="project" value="UniProtKB-KW"/>
</dbReference>
<keyword evidence="5" id="KW-1185">Reference proteome</keyword>
<proteinExistence type="predicted"/>
<evidence type="ECO:0000313" key="5">
    <source>
        <dbReference type="Proteomes" id="UP000094256"/>
    </source>
</evidence>
<dbReference type="RefSeq" id="WP_069204410.1">
    <property type="nucleotide sequence ID" value="NZ_CP014168.1"/>
</dbReference>
<dbReference type="PANTHER" id="PTHR48081">
    <property type="entry name" value="AB HYDROLASE SUPERFAMILY PROTEIN C4A8.06C"/>
    <property type="match status" value="1"/>
</dbReference>
<keyword evidence="4" id="KW-0119">Carbohydrate metabolism</keyword>
<sequence>MRRSLGLAVIALGLMAQAPVPEPATVPLWPNGPPGADPARDSPEIVENSYIRSVHRPSLTVFRADPAHANGAAMIVIPGGGHRMLVWVNEGVMPARTLNRFGITVFVLKYRLAREPGSTFQIERDAVADARRAVRFVRAHAADYGVDPHRIGLMGFSAGGELVSHVADAPAPPVANADGVDRTDGRPDFQVLIYPGPLGIPAPAVAAAPSAFLAAGTLDPCCAEPSITLYQQLRAAHVSAELHLFADTDHGFNVAMHSERVSLQHWPDRLADWLSDGGWLVPGGGKRATPGSTTP</sequence>
<evidence type="ECO:0000313" key="4">
    <source>
        <dbReference type="EMBL" id="AOH83843.1"/>
    </source>
</evidence>
<evidence type="ECO:0000256" key="1">
    <source>
        <dbReference type="ARBA" id="ARBA00022801"/>
    </source>
</evidence>
<keyword evidence="4" id="KW-0624">Polysaccharide degradation</keyword>
<dbReference type="InterPro" id="IPR049492">
    <property type="entry name" value="BD-FAE-like_dom"/>
</dbReference>
<keyword evidence="2" id="KW-0732">Signal</keyword>
<feature type="chain" id="PRO_5008556226" evidence="2">
    <location>
        <begin position="19"/>
        <end position="295"/>
    </location>
</feature>
<protein>
    <submittedName>
        <fullName evidence="4">1,4-beta-xylanase</fullName>
    </submittedName>
</protein>
<gene>
    <name evidence="4" type="ORF">AWL63_07560</name>
</gene>
<dbReference type="InterPro" id="IPR029058">
    <property type="entry name" value="AB_hydrolase_fold"/>
</dbReference>